<dbReference type="InterPro" id="IPR007187">
    <property type="entry name" value="Nucleoporin_Nup133/Nup155_C"/>
</dbReference>
<dbReference type="GO" id="GO:0031080">
    <property type="term" value="C:nuclear pore outer ring"/>
    <property type="evidence" value="ECO:0007669"/>
    <property type="project" value="TreeGrafter"/>
</dbReference>
<name>A0A168CZM7_9EURO</name>
<organism evidence="9 10">
    <name type="scientific">Ascosphaera apis ARSEF 7405</name>
    <dbReference type="NCBI Taxonomy" id="392613"/>
    <lineage>
        <taxon>Eukaryota</taxon>
        <taxon>Fungi</taxon>
        <taxon>Dikarya</taxon>
        <taxon>Ascomycota</taxon>
        <taxon>Pezizomycotina</taxon>
        <taxon>Eurotiomycetes</taxon>
        <taxon>Eurotiomycetidae</taxon>
        <taxon>Onygenales</taxon>
        <taxon>Ascosphaeraceae</taxon>
        <taxon>Ascosphaera</taxon>
    </lineage>
</organism>
<dbReference type="Gene3D" id="1.20.58.1380">
    <property type="match status" value="1"/>
</dbReference>
<gene>
    <name evidence="9" type="ORF">AAP_00844</name>
</gene>
<evidence type="ECO:0000256" key="6">
    <source>
        <dbReference type="ARBA" id="ARBA00023242"/>
    </source>
</evidence>
<evidence type="ECO:0000256" key="5">
    <source>
        <dbReference type="ARBA" id="ARBA00023010"/>
    </source>
</evidence>
<dbReference type="SUPFAM" id="SSF117289">
    <property type="entry name" value="Nucleoporin domain"/>
    <property type="match status" value="1"/>
</dbReference>
<dbReference type="InterPro" id="IPR014908">
    <property type="entry name" value="Nucleoporin_Nup133/Nup155_N"/>
</dbReference>
<evidence type="ECO:0000256" key="4">
    <source>
        <dbReference type="ARBA" id="ARBA00022927"/>
    </source>
</evidence>
<comment type="subcellular location">
    <subcellularLocation>
        <location evidence="1">Nucleus envelope</location>
    </subcellularLocation>
</comment>
<accession>A0A168CZM7</accession>
<dbReference type="InterPro" id="IPR037624">
    <property type="entry name" value="Nup133-like"/>
</dbReference>
<dbReference type="GO" id="GO:0000972">
    <property type="term" value="P:transcription-dependent tethering of RNA polymerase II gene DNA at nuclear periphery"/>
    <property type="evidence" value="ECO:0007669"/>
    <property type="project" value="TreeGrafter"/>
</dbReference>
<dbReference type="PANTHER" id="PTHR13405:SF11">
    <property type="entry name" value="NUCLEAR PORE COMPLEX PROTEIN NUP133"/>
    <property type="match status" value="1"/>
</dbReference>
<keyword evidence="6" id="KW-0539">Nucleus</keyword>
<dbReference type="PANTHER" id="PTHR13405">
    <property type="entry name" value="NUCLEAR PORE COMPLEX PROTEIN NUP133"/>
    <property type="match status" value="1"/>
</dbReference>
<keyword evidence="4" id="KW-0653">Protein transport</keyword>
<proteinExistence type="predicted"/>
<dbReference type="Proteomes" id="UP000242877">
    <property type="component" value="Unassembled WGS sequence"/>
</dbReference>
<keyword evidence="5" id="KW-0811">Translocation</keyword>
<dbReference type="OrthoDB" id="4207001at2759"/>
<keyword evidence="3" id="KW-0509">mRNA transport</keyword>
<dbReference type="VEuPathDB" id="FungiDB:AAP_00844"/>
<dbReference type="EMBL" id="AZGZ01000002">
    <property type="protein sequence ID" value="KZZ97201.1"/>
    <property type="molecule type" value="Genomic_DNA"/>
</dbReference>
<evidence type="ECO:0000256" key="2">
    <source>
        <dbReference type="ARBA" id="ARBA00022448"/>
    </source>
</evidence>
<comment type="caution">
    <text evidence="9">The sequence shown here is derived from an EMBL/GenBank/DDBJ whole genome shotgun (WGS) entry which is preliminary data.</text>
</comment>
<feature type="domain" description="Nucleoporin Nup133/Nup155-like N-terminal" evidence="8">
    <location>
        <begin position="9"/>
        <end position="248"/>
    </location>
</feature>
<protein>
    <submittedName>
        <fullName evidence="9">Nuclear pore complex subunit Nup133</fullName>
    </submittedName>
</protein>
<evidence type="ECO:0000259" key="7">
    <source>
        <dbReference type="Pfam" id="PF03177"/>
    </source>
</evidence>
<dbReference type="Pfam" id="PF03177">
    <property type="entry name" value="Nucleoporin_C"/>
    <property type="match status" value="1"/>
</dbReference>
<dbReference type="AlphaFoldDB" id="A0A168CZM7"/>
<keyword evidence="2" id="KW-0813">Transport</keyword>
<evidence type="ECO:0000256" key="3">
    <source>
        <dbReference type="ARBA" id="ARBA00022816"/>
    </source>
</evidence>
<dbReference type="GO" id="GO:0017056">
    <property type="term" value="F:structural constituent of nuclear pore"/>
    <property type="evidence" value="ECO:0007669"/>
    <property type="project" value="InterPro"/>
</dbReference>
<dbReference type="Pfam" id="PF08801">
    <property type="entry name" value="Nucleoporin_N"/>
    <property type="match status" value="1"/>
</dbReference>
<dbReference type="GO" id="GO:0016973">
    <property type="term" value="P:poly(A)+ mRNA export from nucleus"/>
    <property type="evidence" value="ECO:0007669"/>
    <property type="project" value="TreeGrafter"/>
</dbReference>
<feature type="domain" description="Nucleoporin Nup133/Nup155-like C-terminal" evidence="7">
    <location>
        <begin position="361"/>
        <end position="994"/>
    </location>
</feature>
<keyword evidence="10" id="KW-1185">Reference proteome</keyword>
<reference evidence="9 10" key="1">
    <citation type="journal article" date="2016" name="Genome Biol. Evol.">
        <title>Divergent and convergent evolution of fungal pathogenicity.</title>
        <authorList>
            <person name="Shang Y."/>
            <person name="Xiao G."/>
            <person name="Zheng P."/>
            <person name="Cen K."/>
            <person name="Zhan S."/>
            <person name="Wang C."/>
        </authorList>
    </citation>
    <scope>NUCLEOTIDE SEQUENCE [LARGE SCALE GENOMIC DNA]</scope>
    <source>
        <strain evidence="9 10">ARSEF 7405</strain>
    </source>
</reference>
<evidence type="ECO:0000313" key="9">
    <source>
        <dbReference type="EMBL" id="KZZ97201.1"/>
    </source>
</evidence>
<evidence type="ECO:0000256" key="1">
    <source>
        <dbReference type="ARBA" id="ARBA00004259"/>
    </source>
</evidence>
<dbReference type="GO" id="GO:0006606">
    <property type="term" value="P:protein import into nucleus"/>
    <property type="evidence" value="ECO:0007669"/>
    <property type="project" value="TreeGrafter"/>
</dbReference>
<evidence type="ECO:0000259" key="8">
    <source>
        <dbReference type="Pfam" id="PF08801"/>
    </source>
</evidence>
<sequence>MTDFSQGGLFANVRSVLSRNSWKRTIVAIKAGTSFKRGQRDVLVATDRGIIEVWDTRYNHGSSRKLHIDVKQHLVQSEASRGENTVSSFELVDFDLAHSSQHHVSENSDKAAYDFVLYVLYCISLNGESTYKVAQIAATTSDVTVEKVTSVPRFDTTSAALHTTPHLCSTRSSGLVYITCGSHVVLLTLVDEPGQSGFESDTLSPFKECVSFRRDRGHYVQAHELEDSSTSHDSGSCLFMIQNYGLVRINPYECMLSSGDKSRSLIPVKSRIEQAIFFADSRSNPIQFDHRHITQAAPSIIDSAVYDIAESIVRSTSPYVSKDTPSLDQQLNARARYLDTLALYVRTNKLPVSYRTRDYLLSGAEKLAAQRGLWAVEENYRKIDSTRCTHLEHVLRQMGNQLRAQARADNGLGDQVRQWFIHDTWRAENIVPWILNGVKFDQKSGARLDSQFALQLQEAIELSLVTLGAAFDYRDSHYDVYQFELLEDALVDSRSSEYWTSSEVNLQETARLIDLALNACIKWMHQTPSSNAIDSSMASVRHRLPRTFCILTRMHQERSAWCSSQSNSDIQVQGKRYHLQFVRERRLQLYKLAGMGLLIEALELAEEFCDMEALVELMSELHKSLQSNGADSNPHPDSDDLREWKSRIDRYFQKFGNSWSTAFFSRRVTTDEVGTLFRMPKYQKSITAFLRSVPEYSKLSWINDITGSADYHAAFNTLYRLSVDQEMNLWSRRIELSISKISLLANVEQTEMSHSDTSSVLLREVDDLSDVSYIQERLYDEVCSILQNTVGSDARHELAEHLFLNKGGDISVLHDICLRNLVKLSTGVVLSSEELIDILTLIRPDALLGNMHLPSSNTYVLALRVLDLYRRYEPESGRLNYMNASIWRRCMIHDDWHRIGGTNHQHDGQVEQSARHTFLYKTLKQIMEEQHQKGWQGPAAIPTPTQLCSDTSIAYRPRLDLSREKQAQYLRAIDLEIKTLKDYVEHGQLETWFSWISTTINSKE</sequence>
<evidence type="ECO:0000313" key="10">
    <source>
        <dbReference type="Proteomes" id="UP000242877"/>
    </source>
</evidence>
<dbReference type="Gene3D" id="1.25.40.700">
    <property type="match status" value="1"/>
</dbReference>